<feature type="domain" description="G" evidence="6">
    <location>
        <begin position="46"/>
        <end position="168"/>
    </location>
</feature>
<dbReference type="InterPro" id="IPR015946">
    <property type="entry name" value="KH_dom-like_a/b"/>
</dbReference>
<organism evidence="7">
    <name type="scientific">Lutzomyia longipalpis</name>
    <name type="common">Sand fly</name>
    <dbReference type="NCBI Taxonomy" id="7200"/>
    <lineage>
        <taxon>Eukaryota</taxon>
        <taxon>Metazoa</taxon>
        <taxon>Ecdysozoa</taxon>
        <taxon>Arthropoda</taxon>
        <taxon>Hexapoda</taxon>
        <taxon>Insecta</taxon>
        <taxon>Pterygota</taxon>
        <taxon>Neoptera</taxon>
        <taxon>Endopterygota</taxon>
        <taxon>Diptera</taxon>
        <taxon>Nematocera</taxon>
        <taxon>Psychodoidea</taxon>
        <taxon>Psychodidae</taxon>
        <taxon>Lutzomyia</taxon>
        <taxon>Lutzomyia</taxon>
    </lineage>
</organism>
<dbReference type="InterPro" id="IPR006073">
    <property type="entry name" value="GTP-bd"/>
</dbReference>
<dbReference type="InterPro" id="IPR009019">
    <property type="entry name" value="KH_sf_prok-type"/>
</dbReference>
<dbReference type="GO" id="GO:0005525">
    <property type="term" value="F:GTP binding"/>
    <property type="evidence" value="ECO:0007669"/>
    <property type="project" value="UniProtKB-KW"/>
</dbReference>
<accession>A0A7G3ADQ7</accession>
<dbReference type="CDD" id="cd04163">
    <property type="entry name" value="Era"/>
    <property type="match status" value="1"/>
</dbReference>
<evidence type="ECO:0000256" key="5">
    <source>
        <dbReference type="ARBA" id="ARBA00030975"/>
    </source>
</evidence>
<sequence length="400" mass="45210">MFRFLLTRTPIFSRKLIESQNAGIIRSISAVARNPEEVANVQKLIKIAIIGVPNSGKSTLINKIVNHRICPTSSKVHTTRTASRAVVNKKGAQMIFYDTPGLVTTHEIKKHHLETSFSSASRHSIQHSNIIGVVHDVSNHWTRNQLPQMVLETLKCYSHIPSFLVLNKIDMLRSKRILLELVDTLTMNCIEGVVQKDIKEPQKDGEKTSGWKKFSNIFMVSALTGDGLQDIQNFLLTRAKISPWEFADGTNTDQSSETLIQDTVRARLLDFLPQEIPYNLHTQLEYFNQTGGTIYASVQITCPSPRIEKLVCGEADGKLTQITERVSSDLVETFRLPVSITITTKTSLPHRKDDTHTAYPHHSFSQNFVNVIAFWSMRLMRLNASKKFCDEKLRNETAVL</sequence>
<evidence type="ECO:0000313" key="7">
    <source>
        <dbReference type="EMBL" id="MBC1172251.1"/>
    </source>
</evidence>
<dbReference type="InterPro" id="IPR027417">
    <property type="entry name" value="P-loop_NTPase"/>
</dbReference>
<dbReference type="InterPro" id="IPR005225">
    <property type="entry name" value="Small_GTP-bd"/>
</dbReference>
<name>A0A7G3ADQ7_LUTLO</name>
<dbReference type="InterPro" id="IPR030388">
    <property type="entry name" value="G_ERA_dom"/>
</dbReference>
<dbReference type="PRINTS" id="PR00326">
    <property type="entry name" value="GTP1OBG"/>
</dbReference>
<dbReference type="AlphaFoldDB" id="A0A7G3ADQ7"/>
<dbReference type="SUPFAM" id="SSF52540">
    <property type="entry name" value="P-loop containing nucleoside triphosphate hydrolases"/>
    <property type="match status" value="1"/>
</dbReference>
<dbReference type="GO" id="GO:0019843">
    <property type="term" value="F:rRNA binding"/>
    <property type="evidence" value="ECO:0007669"/>
    <property type="project" value="TreeGrafter"/>
</dbReference>
<dbReference type="FunFam" id="3.40.50.300:FF:002220">
    <property type="entry name" value="GTPase Era, mitochondrial"/>
    <property type="match status" value="1"/>
</dbReference>
<dbReference type="NCBIfam" id="TIGR00231">
    <property type="entry name" value="small_GTP"/>
    <property type="match status" value="1"/>
</dbReference>
<dbReference type="PANTHER" id="PTHR42698">
    <property type="entry name" value="GTPASE ERA"/>
    <property type="match status" value="1"/>
</dbReference>
<dbReference type="Gene3D" id="3.40.50.300">
    <property type="entry name" value="P-loop containing nucleotide triphosphate hydrolases"/>
    <property type="match status" value="1"/>
</dbReference>
<evidence type="ECO:0000256" key="4">
    <source>
        <dbReference type="ARBA" id="ARBA00023134"/>
    </source>
</evidence>
<dbReference type="VEuPathDB" id="VectorBase:LLONM1_008136"/>
<dbReference type="SUPFAM" id="SSF54814">
    <property type="entry name" value="Prokaryotic type KH domain (KH-domain type II)"/>
    <property type="match status" value="1"/>
</dbReference>
<dbReference type="InterPro" id="IPR005662">
    <property type="entry name" value="GTPase_Era-like"/>
</dbReference>
<keyword evidence="3" id="KW-0547">Nucleotide-binding</keyword>
<dbReference type="GO" id="GO:0000028">
    <property type="term" value="P:ribosomal small subunit assembly"/>
    <property type="evidence" value="ECO:0007669"/>
    <property type="project" value="TreeGrafter"/>
</dbReference>
<dbReference type="Pfam" id="PF01926">
    <property type="entry name" value="MMR_HSR1"/>
    <property type="match status" value="1"/>
</dbReference>
<evidence type="ECO:0000256" key="2">
    <source>
        <dbReference type="ARBA" id="ARBA00019149"/>
    </source>
</evidence>
<evidence type="ECO:0000256" key="1">
    <source>
        <dbReference type="ARBA" id="ARBA00007921"/>
    </source>
</evidence>
<dbReference type="EMBL" id="GITU01003548">
    <property type="protein sequence ID" value="MBC1172251.1"/>
    <property type="molecule type" value="Transcribed_RNA"/>
</dbReference>
<evidence type="ECO:0000256" key="3">
    <source>
        <dbReference type="ARBA" id="ARBA00022741"/>
    </source>
</evidence>
<dbReference type="GO" id="GO:0005759">
    <property type="term" value="C:mitochondrial matrix"/>
    <property type="evidence" value="ECO:0007669"/>
    <property type="project" value="TreeGrafter"/>
</dbReference>
<protein>
    <recommendedName>
        <fullName evidence="2">GTPase Era, mitochondrial</fullName>
    </recommendedName>
    <alternativeName>
        <fullName evidence="5">ERA-like protein 1</fullName>
    </alternativeName>
</protein>
<dbReference type="Gene3D" id="3.30.300.20">
    <property type="match status" value="1"/>
</dbReference>
<evidence type="ECO:0000259" key="6">
    <source>
        <dbReference type="Pfam" id="PF01926"/>
    </source>
</evidence>
<dbReference type="PANTHER" id="PTHR42698:SF1">
    <property type="entry name" value="GTPASE ERA, MITOCHONDRIAL"/>
    <property type="match status" value="1"/>
</dbReference>
<proteinExistence type="inferred from homology"/>
<keyword evidence="4" id="KW-0342">GTP-binding</keyword>
<reference evidence="7" key="1">
    <citation type="journal article" date="2020" name="BMC">
        <title>Leishmania infection induces a limited differential gene expression in the sand fly midgut.</title>
        <authorList>
            <person name="Coutinho-Abreu I.V."/>
            <person name="Serafim T.D."/>
            <person name="Meneses C."/>
            <person name="Kamhawi S."/>
            <person name="Oliveira F."/>
            <person name="Valenzuela J.G."/>
        </authorList>
    </citation>
    <scope>NUCLEOTIDE SEQUENCE</scope>
    <source>
        <strain evidence="7">Jacobina</strain>
        <tissue evidence="7">Midgut</tissue>
    </source>
</reference>
<dbReference type="GO" id="GO:0043024">
    <property type="term" value="F:ribosomal small subunit binding"/>
    <property type="evidence" value="ECO:0007669"/>
    <property type="project" value="TreeGrafter"/>
</dbReference>
<comment type="similarity">
    <text evidence="1">Belongs to the TRAFAC class TrmE-Era-EngA-EngB-Septin-like GTPase superfamily. Era GTPase family.</text>
</comment>